<reference evidence="4" key="1">
    <citation type="journal article" date="1999" name="Curr. Genet.">
        <title>Phytochrome-induced expression of lig1, a homologue of the fission yeast cell-cycle checkpoint gene hus1, is associated with the developmental switch in Physarum polycephalum plasmodia.</title>
        <authorList>
            <person name="Kroneder R."/>
            <person name="Cashmore A.R."/>
            <person name="Marwan W."/>
        </authorList>
    </citation>
    <scope>NUCLEOTIDE SEQUENCE</scope>
</reference>
<dbReference type="GO" id="GO:0030896">
    <property type="term" value="C:checkpoint clamp complex"/>
    <property type="evidence" value="ECO:0007669"/>
    <property type="project" value="InterPro"/>
</dbReference>
<dbReference type="AlphaFoldDB" id="Q9NG93"/>
<dbReference type="Pfam" id="PF04005">
    <property type="entry name" value="Hus1"/>
    <property type="match status" value="1"/>
</dbReference>
<evidence type="ECO:0000313" key="4">
    <source>
        <dbReference type="EMBL" id="AAF65575.1"/>
    </source>
</evidence>
<dbReference type="InterPro" id="IPR016580">
    <property type="entry name" value="HUS1"/>
</dbReference>
<sequence length="220" mass="24650">MRLRTKIINVDLFQKIVLAVEKINKECVFFLTPKEIQLILTNDVTDGMQVWSGASVNLLFDEYRIESLNNGEIAFKINCADLNRALKSALEASEVIMKLTKKGNDPFLNFQIQKMSMHNSVILLQDIPVEILTAAQIASYVEPNLADPEVYIYLPPLKSVRNVVESMKNISDYLTISANMNGELTLQVEASLVSVNTYYNKLGHPAKGENTPSDPKQQAT</sequence>
<reference evidence="4" key="2">
    <citation type="submission" date="2000-04" db="EMBL/GenBank/DDBJ databases">
        <authorList>
            <person name="Kroneder R."/>
            <person name="Cashmore A.R."/>
            <person name="Marwan W."/>
        </authorList>
    </citation>
    <scope>NUCLEOTIDE SEQUENCE</scope>
</reference>
<dbReference type="PANTHER" id="PTHR12900:SF0">
    <property type="entry name" value="CHECKPOINT PROTEIN"/>
    <property type="match status" value="1"/>
</dbReference>
<dbReference type="Gene3D" id="3.70.10.10">
    <property type="match status" value="1"/>
</dbReference>
<dbReference type="GO" id="GO:0031573">
    <property type="term" value="P:mitotic intra-S DNA damage checkpoint signaling"/>
    <property type="evidence" value="ECO:0007669"/>
    <property type="project" value="TreeGrafter"/>
</dbReference>
<name>Q9NG93_PHYPO</name>
<evidence type="ECO:0000256" key="1">
    <source>
        <dbReference type="ARBA" id="ARBA00004123"/>
    </source>
</evidence>
<dbReference type="GO" id="GO:0044778">
    <property type="term" value="P:meiotic DNA integrity checkpoint signaling"/>
    <property type="evidence" value="ECO:0007669"/>
    <property type="project" value="TreeGrafter"/>
</dbReference>
<dbReference type="PANTHER" id="PTHR12900">
    <property type="entry name" value="MITOTIC AND DNA DAMAGE CHECKPOINT PROTEIN HUS1"/>
    <property type="match status" value="1"/>
</dbReference>
<dbReference type="GO" id="GO:0033314">
    <property type="term" value="P:mitotic DNA replication checkpoint signaling"/>
    <property type="evidence" value="ECO:0007669"/>
    <property type="project" value="TreeGrafter"/>
</dbReference>
<feature type="non-terminal residue" evidence="4">
    <location>
        <position position="220"/>
    </location>
</feature>
<dbReference type="EMBL" id="AF255948">
    <property type="protein sequence ID" value="AAF65575.1"/>
    <property type="molecule type" value="Genomic_DNA"/>
</dbReference>
<evidence type="ECO:0000256" key="3">
    <source>
        <dbReference type="ARBA" id="ARBA00023242"/>
    </source>
</evidence>
<proteinExistence type="inferred from homology"/>
<dbReference type="GO" id="GO:0000724">
    <property type="term" value="P:double-strand break repair via homologous recombination"/>
    <property type="evidence" value="ECO:0007669"/>
    <property type="project" value="TreeGrafter"/>
</dbReference>
<dbReference type="GO" id="GO:0035861">
    <property type="term" value="C:site of double-strand break"/>
    <property type="evidence" value="ECO:0007669"/>
    <property type="project" value="TreeGrafter"/>
</dbReference>
<dbReference type="GO" id="GO:0005730">
    <property type="term" value="C:nucleolus"/>
    <property type="evidence" value="ECO:0007669"/>
    <property type="project" value="InterPro"/>
</dbReference>
<comment type="subcellular location">
    <subcellularLocation>
        <location evidence="1">Nucleus</location>
    </subcellularLocation>
</comment>
<organism evidence="4">
    <name type="scientific">Physarum polycephalum</name>
    <name type="common">Many-headed slime mold</name>
    <name type="synonym">Badhamia polycephala</name>
    <dbReference type="NCBI Taxonomy" id="5791"/>
    <lineage>
        <taxon>Eukaryota</taxon>
        <taxon>Amoebozoa</taxon>
        <taxon>Evosea</taxon>
        <taxon>Eumycetozoa</taxon>
        <taxon>Myxogastria</taxon>
        <taxon>Myxogastromycetidae</taxon>
        <taxon>Physariida</taxon>
        <taxon>Physaraceae</taxon>
        <taxon>Physarum</taxon>
    </lineage>
</organism>
<dbReference type="InterPro" id="IPR007150">
    <property type="entry name" value="HUS1/Mec3"/>
</dbReference>
<comment type="similarity">
    <text evidence="2">Belongs to the HUS1 family.</text>
</comment>
<dbReference type="SUPFAM" id="SSF55979">
    <property type="entry name" value="DNA clamp"/>
    <property type="match status" value="1"/>
</dbReference>
<dbReference type="GO" id="GO:0000723">
    <property type="term" value="P:telomere maintenance"/>
    <property type="evidence" value="ECO:0007669"/>
    <property type="project" value="TreeGrafter"/>
</dbReference>
<dbReference type="PIRSF" id="PIRSF011312">
    <property type="entry name" value="Cell_cycle_HUS1"/>
    <property type="match status" value="1"/>
</dbReference>
<dbReference type="InterPro" id="IPR046938">
    <property type="entry name" value="DNA_clamp_sf"/>
</dbReference>
<evidence type="ECO:0000256" key="2">
    <source>
        <dbReference type="ARBA" id="ARBA00005563"/>
    </source>
</evidence>
<accession>Q9NG93</accession>
<protein>
    <submittedName>
        <fullName evidence="4">LIG1</fullName>
    </submittedName>
</protein>
<dbReference type="GO" id="GO:0006289">
    <property type="term" value="P:nucleotide-excision repair"/>
    <property type="evidence" value="ECO:0007669"/>
    <property type="project" value="TreeGrafter"/>
</dbReference>
<dbReference type="SMR" id="Q9NG93"/>
<keyword evidence="3" id="KW-0539">Nucleus</keyword>